<keyword evidence="4 6" id="KW-1133">Transmembrane helix</keyword>
<reference evidence="7 8" key="1">
    <citation type="submission" date="2019-10" db="EMBL/GenBank/DDBJ databases">
        <title>Epibacterium sp. nov., isolated from seawater.</title>
        <authorList>
            <person name="Zhang X."/>
            <person name="Li N."/>
        </authorList>
    </citation>
    <scope>NUCLEOTIDE SEQUENCE [LARGE SCALE GENOMIC DNA]</scope>
    <source>
        <strain evidence="7 8">SM1969</strain>
    </source>
</reference>
<feature type="transmembrane region" description="Helical" evidence="6">
    <location>
        <begin position="181"/>
        <end position="202"/>
    </location>
</feature>
<keyword evidence="5 6" id="KW-0472">Membrane</keyword>
<evidence type="ECO:0000256" key="5">
    <source>
        <dbReference type="ARBA" id="ARBA00023136"/>
    </source>
</evidence>
<evidence type="ECO:0000256" key="4">
    <source>
        <dbReference type="ARBA" id="ARBA00022989"/>
    </source>
</evidence>
<dbReference type="PANTHER" id="PTHR30086:SF20">
    <property type="entry name" value="ARGININE EXPORTER PROTEIN ARGO-RELATED"/>
    <property type="match status" value="1"/>
</dbReference>
<protein>
    <submittedName>
        <fullName evidence="7">LysE family translocator</fullName>
    </submittedName>
</protein>
<dbReference type="Pfam" id="PF01810">
    <property type="entry name" value="LysE"/>
    <property type="match status" value="1"/>
</dbReference>
<feature type="transmembrane region" description="Helical" evidence="6">
    <location>
        <begin position="108"/>
        <end position="129"/>
    </location>
</feature>
<feature type="transmembrane region" description="Helical" evidence="6">
    <location>
        <begin position="42"/>
        <end position="63"/>
    </location>
</feature>
<evidence type="ECO:0000256" key="2">
    <source>
        <dbReference type="ARBA" id="ARBA00022475"/>
    </source>
</evidence>
<evidence type="ECO:0000256" key="3">
    <source>
        <dbReference type="ARBA" id="ARBA00022692"/>
    </source>
</evidence>
<sequence>MQMIWSGFAVVSAVNIVTPGPANLNTFNRAAELGARRVVPTILGNALGLAVGGMACASGVGTIVVGAPVMLAGFQLFGVIYLVWLGVKLIWGRAATQVAAVQVSARALWWEAFVLAVSNPKALLFYLALLPQVLRPDRPLWPQAVLFVGTYCALSILSLSSYALLAGAWRSRGMSAQGYLWFRRLSGVVLIGFALHLVLHLWH</sequence>
<dbReference type="Proteomes" id="UP000436694">
    <property type="component" value="Unassembled WGS sequence"/>
</dbReference>
<keyword evidence="8" id="KW-1185">Reference proteome</keyword>
<keyword evidence="2" id="KW-1003">Cell membrane</keyword>
<feature type="transmembrane region" description="Helical" evidence="6">
    <location>
        <begin position="141"/>
        <end position="169"/>
    </location>
</feature>
<feature type="transmembrane region" description="Helical" evidence="6">
    <location>
        <begin position="69"/>
        <end position="87"/>
    </location>
</feature>
<evidence type="ECO:0000313" key="8">
    <source>
        <dbReference type="Proteomes" id="UP000436694"/>
    </source>
</evidence>
<evidence type="ECO:0000256" key="1">
    <source>
        <dbReference type="ARBA" id="ARBA00004651"/>
    </source>
</evidence>
<evidence type="ECO:0000313" key="7">
    <source>
        <dbReference type="EMBL" id="MQY43283.1"/>
    </source>
</evidence>
<name>A0A844AQT1_9RHOB</name>
<comment type="caution">
    <text evidence="7">The sequence shown here is derived from an EMBL/GenBank/DDBJ whole genome shotgun (WGS) entry which is preliminary data.</text>
</comment>
<dbReference type="RefSeq" id="WP_153548168.1">
    <property type="nucleotide sequence ID" value="NZ_WIXK01000005.1"/>
</dbReference>
<gene>
    <name evidence="7" type="ORF">GG681_11580</name>
</gene>
<organism evidence="7 8">
    <name type="scientific">Tritonibacter aquimaris</name>
    <dbReference type="NCBI Taxonomy" id="2663379"/>
    <lineage>
        <taxon>Bacteria</taxon>
        <taxon>Pseudomonadati</taxon>
        <taxon>Pseudomonadota</taxon>
        <taxon>Alphaproteobacteria</taxon>
        <taxon>Rhodobacterales</taxon>
        <taxon>Paracoccaceae</taxon>
        <taxon>Tritonibacter</taxon>
    </lineage>
</organism>
<dbReference type="GO" id="GO:0005886">
    <property type="term" value="C:plasma membrane"/>
    <property type="evidence" value="ECO:0007669"/>
    <property type="project" value="UniProtKB-SubCell"/>
</dbReference>
<proteinExistence type="predicted"/>
<comment type="subcellular location">
    <subcellularLocation>
        <location evidence="1">Cell membrane</location>
        <topology evidence="1">Multi-pass membrane protein</topology>
    </subcellularLocation>
</comment>
<dbReference type="GO" id="GO:0015171">
    <property type="term" value="F:amino acid transmembrane transporter activity"/>
    <property type="evidence" value="ECO:0007669"/>
    <property type="project" value="TreeGrafter"/>
</dbReference>
<accession>A0A844AQT1</accession>
<dbReference type="InterPro" id="IPR001123">
    <property type="entry name" value="LeuE-type"/>
</dbReference>
<dbReference type="PANTHER" id="PTHR30086">
    <property type="entry name" value="ARGININE EXPORTER PROTEIN ARGO"/>
    <property type="match status" value="1"/>
</dbReference>
<dbReference type="AlphaFoldDB" id="A0A844AQT1"/>
<evidence type="ECO:0000256" key="6">
    <source>
        <dbReference type="SAM" id="Phobius"/>
    </source>
</evidence>
<keyword evidence="3 6" id="KW-0812">Transmembrane</keyword>
<dbReference type="EMBL" id="WIXK01000005">
    <property type="protein sequence ID" value="MQY43283.1"/>
    <property type="molecule type" value="Genomic_DNA"/>
</dbReference>